<comment type="caution">
    <text evidence="6">The sequence shown here is derived from an EMBL/GenBank/DDBJ whole genome shotgun (WGS) entry which is preliminary data.</text>
</comment>
<feature type="domain" description="Solute-binding protein family 5" evidence="5">
    <location>
        <begin position="78"/>
        <end position="444"/>
    </location>
</feature>
<protein>
    <submittedName>
        <fullName evidence="6">Putative D,D-dipeptide-binding periplasmic protein DdpA</fullName>
    </submittedName>
</protein>
<evidence type="ECO:0000313" key="6">
    <source>
        <dbReference type="EMBL" id="MQY10585.1"/>
    </source>
</evidence>
<accession>A0A7K0CAX0</accession>
<evidence type="ECO:0000256" key="2">
    <source>
        <dbReference type="ARBA" id="ARBA00005695"/>
    </source>
</evidence>
<dbReference type="FunFam" id="3.10.105.10:FF:000012">
    <property type="entry name" value="Peptide/nickel transport system substrate-binding protein"/>
    <property type="match status" value="1"/>
</dbReference>
<dbReference type="InterPro" id="IPR039424">
    <property type="entry name" value="SBP_5"/>
</dbReference>
<gene>
    <name evidence="6" type="primary">ddpA_1</name>
    <name evidence="6" type="ORF">SRB5_06960</name>
</gene>
<evidence type="ECO:0000256" key="4">
    <source>
        <dbReference type="ARBA" id="ARBA00022729"/>
    </source>
</evidence>
<dbReference type="GO" id="GO:1904680">
    <property type="term" value="F:peptide transmembrane transporter activity"/>
    <property type="evidence" value="ECO:0007669"/>
    <property type="project" value="TreeGrafter"/>
</dbReference>
<dbReference type="PANTHER" id="PTHR30290">
    <property type="entry name" value="PERIPLASMIC BINDING COMPONENT OF ABC TRANSPORTER"/>
    <property type="match status" value="1"/>
</dbReference>
<dbReference type="Gene3D" id="3.10.105.10">
    <property type="entry name" value="Dipeptide-binding Protein, Domain 3"/>
    <property type="match status" value="1"/>
</dbReference>
<keyword evidence="7" id="KW-1185">Reference proteome</keyword>
<dbReference type="InterPro" id="IPR000914">
    <property type="entry name" value="SBP_5_dom"/>
</dbReference>
<organism evidence="6 7">
    <name type="scientific">Streptomyces smaragdinus</name>
    <dbReference type="NCBI Taxonomy" id="2585196"/>
    <lineage>
        <taxon>Bacteria</taxon>
        <taxon>Bacillati</taxon>
        <taxon>Actinomycetota</taxon>
        <taxon>Actinomycetes</taxon>
        <taxon>Kitasatosporales</taxon>
        <taxon>Streptomycetaceae</taxon>
        <taxon>Streptomyces</taxon>
    </lineage>
</organism>
<dbReference type="GO" id="GO:0043190">
    <property type="term" value="C:ATP-binding cassette (ABC) transporter complex"/>
    <property type="evidence" value="ECO:0007669"/>
    <property type="project" value="InterPro"/>
</dbReference>
<dbReference type="GO" id="GO:0015833">
    <property type="term" value="P:peptide transport"/>
    <property type="evidence" value="ECO:0007669"/>
    <property type="project" value="TreeGrafter"/>
</dbReference>
<evidence type="ECO:0000259" key="5">
    <source>
        <dbReference type="Pfam" id="PF00496"/>
    </source>
</evidence>
<evidence type="ECO:0000256" key="3">
    <source>
        <dbReference type="ARBA" id="ARBA00022448"/>
    </source>
</evidence>
<dbReference type="InterPro" id="IPR030678">
    <property type="entry name" value="Peptide/Ni-bd"/>
</dbReference>
<dbReference type="Proteomes" id="UP000466345">
    <property type="component" value="Unassembled WGS sequence"/>
</dbReference>
<evidence type="ECO:0000256" key="1">
    <source>
        <dbReference type="ARBA" id="ARBA00004196"/>
    </source>
</evidence>
<dbReference type="GO" id="GO:0030313">
    <property type="term" value="C:cell envelope"/>
    <property type="evidence" value="ECO:0007669"/>
    <property type="project" value="UniProtKB-SubCell"/>
</dbReference>
<dbReference type="AlphaFoldDB" id="A0A7K0CAX0"/>
<dbReference type="PANTHER" id="PTHR30290:SF10">
    <property type="entry name" value="PERIPLASMIC OLIGOPEPTIDE-BINDING PROTEIN-RELATED"/>
    <property type="match status" value="1"/>
</dbReference>
<proteinExistence type="inferred from homology"/>
<dbReference type="PIRSF" id="PIRSF002741">
    <property type="entry name" value="MppA"/>
    <property type="match status" value="1"/>
</dbReference>
<comment type="subcellular location">
    <subcellularLocation>
        <location evidence="1">Cell envelope</location>
    </subcellularLocation>
</comment>
<keyword evidence="4" id="KW-0732">Signal</keyword>
<dbReference type="EMBL" id="WEGJ01000002">
    <property type="protein sequence ID" value="MQY10585.1"/>
    <property type="molecule type" value="Genomic_DNA"/>
</dbReference>
<comment type="similarity">
    <text evidence="2">Belongs to the bacterial solute-binding protein 5 family.</text>
</comment>
<dbReference type="Pfam" id="PF00496">
    <property type="entry name" value="SBP_bac_5"/>
    <property type="match status" value="1"/>
</dbReference>
<dbReference type="Gene3D" id="3.40.190.10">
    <property type="entry name" value="Periplasmic binding protein-like II"/>
    <property type="match status" value="1"/>
</dbReference>
<dbReference type="PROSITE" id="PS51257">
    <property type="entry name" value="PROKAR_LIPOPROTEIN"/>
    <property type="match status" value="1"/>
</dbReference>
<name>A0A7K0CAX0_9ACTN</name>
<sequence>MFYGVRPLTLVVGTVMTVLISGCGVLSSDGGDGEQHITVGTTSYPSTLDPAKAWDGSWELYRNVFQTLLFIPTGSTDPEPEAAERCQFDDRKSTVYSCTLRKGLKFSNGNALDVDAVKHTFDRIVKINAKTGPAALLANLESVKITGTEQVTFRLKEPDSTFPFILATPATALVDPAEYPADKARPEDEPLIGSGPYTLESYEPGEVSELSANPGYKGLQKLKNKSVTIKYYGSSDKMMEELMDDKLDLTFRGMTAEHIGRFSDGGGVVDGVKLTEVVGAEINYLVLNAGHDLVSDPAVRKAIAQLVDRKALVHRVYDGTSEPLYSMVPRGIASHTTPFYDIYREPNREKAAKLLADAGVQTPVPLTFWYTTDRYGTSTAVEFKELKRQLDSTGLFDITIKGLPWKEFQEGYNAGEYPVFGRGWFPDFPDADNYIAPFVGPKNALGTPYEADEITGTLLPLSRKEADRGGTTQYFARAQEVIAEDVRLLPLWQGRQYVASYEDVAGIEWSLDPSSIMLMSELHKLDW</sequence>
<evidence type="ECO:0000313" key="7">
    <source>
        <dbReference type="Proteomes" id="UP000466345"/>
    </source>
</evidence>
<reference evidence="6 7" key="1">
    <citation type="submission" date="2019-10" db="EMBL/GenBank/DDBJ databases">
        <title>Streptomyces smaragdinus sp. nov. and Streptomyces fabii sp. nov., isolated from the gut of fungus growing-termite Macrotermes natalensis.</title>
        <authorList>
            <person name="Schwitalla J."/>
            <person name="Benndorf R."/>
            <person name="Martin K."/>
            <person name="De Beer W."/>
            <person name="Kaster A.-K."/>
            <person name="Vollmers J."/>
            <person name="Poulsen M."/>
            <person name="Beemelmanns C."/>
        </authorList>
    </citation>
    <scope>NUCLEOTIDE SEQUENCE [LARGE SCALE GENOMIC DNA]</scope>
    <source>
        <strain evidence="6 7">RB5</strain>
    </source>
</reference>
<keyword evidence="3" id="KW-0813">Transport</keyword>
<dbReference type="SUPFAM" id="SSF53850">
    <property type="entry name" value="Periplasmic binding protein-like II"/>
    <property type="match status" value="1"/>
</dbReference>
<dbReference type="GO" id="GO:0042597">
    <property type="term" value="C:periplasmic space"/>
    <property type="evidence" value="ECO:0007669"/>
    <property type="project" value="UniProtKB-ARBA"/>
</dbReference>